<evidence type="ECO:0000256" key="3">
    <source>
        <dbReference type="ARBA" id="ARBA00022676"/>
    </source>
</evidence>
<keyword evidence="2" id="KW-1003">Cell membrane</keyword>
<gene>
    <name evidence="10" type="ORF">UY61_C0059G0005</name>
</gene>
<comment type="caution">
    <text evidence="10">The sequence shown here is derived from an EMBL/GenBank/DDBJ whole genome shotgun (WGS) entry which is preliminary data.</text>
</comment>
<dbReference type="PANTHER" id="PTHR33908">
    <property type="entry name" value="MANNOSYLTRANSFERASE YKCB-RELATED"/>
    <property type="match status" value="1"/>
</dbReference>
<evidence type="ECO:0000259" key="9">
    <source>
        <dbReference type="Pfam" id="PF13231"/>
    </source>
</evidence>
<evidence type="ECO:0000256" key="7">
    <source>
        <dbReference type="ARBA" id="ARBA00023136"/>
    </source>
</evidence>
<keyword evidence="7 8" id="KW-0472">Membrane</keyword>
<reference evidence="10 11" key="1">
    <citation type="journal article" date="2015" name="Nature">
        <title>rRNA introns, odd ribosomes, and small enigmatic genomes across a large radiation of phyla.</title>
        <authorList>
            <person name="Brown C.T."/>
            <person name="Hug L.A."/>
            <person name="Thomas B.C."/>
            <person name="Sharon I."/>
            <person name="Castelle C.J."/>
            <person name="Singh A."/>
            <person name="Wilkins M.J."/>
            <person name="Williams K.H."/>
            <person name="Banfield J.F."/>
        </authorList>
    </citation>
    <scope>NUCLEOTIDE SEQUENCE [LARGE SCALE GENOMIC DNA]</scope>
</reference>
<dbReference type="GO" id="GO:0009103">
    <property type="term" value="P:lipopolysaccharide biosynthetic process"/>
    <property type="evidence" value="ECO:0007669"/>
    <property type="project" value="UniProtKB-ARBA"/>
</dbReference>
<evidence type="ECO:0000256" key="8">
    <source>
        <dbReference type="SAM" id="Phobius"/>
    </source>
</evidence>
<feature type="transmembrane region" description="Helical" evidence="8">
    <location>
        <begin position="12"/>
        <end position="28"/>
    </location>
</feature>
<feature type="transmembrane region" description="Helical" evidence="8">
    <location>
        <begin position="166"/>
        <end position="183"/>
    </location>
</feature>
<dbReference type="GO" id="GO:0016763">
    <property type="term" value="F:pentosyltransferase activity"/>
    <property type="evidence" value="ECO:0007669"/>
    <property type="project" value="TreeGrafter"/>
</dbReference>
<comment type="subcellular location">
    <subcellularLocation>
        <location evidence="1">Cell membrane</location>
        <topology evidence="1">Multi-pass membrane protein</topology>
    </subcellularLocation>
</comment>
<evidence type="ECO:0000256" key="1">
    <source>
        <dbReference type="ARBA" id="ARBA00004651"/>
    </source>
</evidence>
<feature type="transmembrane region" description="Helical" evidence="8">
    <location>
        <begin position="214"/>
        <end position="231"/>
    </location>
</feature>
<dbReference type="Pfam" id="PF13231">
    <property type="entry name" value="PMT_2"/>
    <property type="match status" value="1"/>
</dbReference>
<keyword evidence="5 8" id="KW-0812">Transmembrane</keyword>
<feature type="transmembrane region" description="Helical" evidence="8">
    <location>
        <begin position="243"/>
        <end position="265"/>
    </location>
</feature>
<dbReference type="Proteomes" id="UP000034201">
    <property type="component" value="Unassembled WGS sequence"/>
</dbReference>
<keyword evidence="6 8" id="KW-1133">Transmembrane helix</keyword>
<protein>
    <submittedName>
        <fullName evidence="10">Glycosyl transferase, family 39</fullName>
    </submittedName>
</protein>
<evidence type="ECO:0000313" key="10">
    <source>
        <dbReference type="EMBL" id="KKW19359.1"/>
    </source>
</evidence>
<feature type="transmembrane region" description="Helical" evidence="8">
    <location>
        <begin position="142"/>
        <end position="160"/>
    </location>
</feature>
<dbReference type="EMBL" id="LCQQ01000059">
    <property type="protein sequence ID" value="KKW19359.1"/>
    <property type="molecule type" value="Genomic_DNA"/>
</dbReference>
<evidence type="ECO:0000313" key="11">
    <source>
        <dbReference type="Proteomes" id="UP000034201"/>
    </source>
</evidence>
<dbReference type="InterPro" id="IPR038731">
    <property type="entry name" value="RgtA/B/C-like"/>
</dbReference>
<keyword evidence="4 10" id="KW-0808">Transferase</keyword>
<keyword evidence="3" id="KW-0328">Glycosyltransferase</keyword>
<organism evidence="10 11">
    <name type="scientific">Candidatus Adlerbacteria bacterium GW2011_GWC1_50_9</name>
    <dbReference type="NCBI Taxonomy" id="1618608"/>
    <lineage>
        <taxon>Bacteria</taxon>
        <taxon>Candidatus Adleribacteriota</taxon>
    </lineage>
</organism>
<dbReference type="AlphaFoldDB" id="A0A0G1ZJ38"/>
<feature type="non-terminal residue" evidence="10">
    <location>
        <position position="421"/>
    </location>
</feature>
<dbReference type="PANTHER" id="PTHR33908:SF11">
    <property type="entry name" value="MEMBRANE PROTEIN"/>
    <property type="match status" value="1"/>
</dbReference>
<evidence type="ECO:0000256" key="2">
    <source>
        <dbReference type="ARBA" id="ARBA00022475"/>
    </source>
</evidence>
<evidence type="ECO:0000256" key="4">
    <source>
        <dbReference type="ARBA" id="ARBA00022679"/>
    </source>
</evidence>
<accession>A0A0G1ZJ38</accession>
<feature type="transmembrane region" description="Helical" evidence="8">
    <location>
        <begin position="341"/>
        <end position="363"/>
    </location>
</feature>
<dbReference type="GO" id="GO:0005886">
    <property type="term" value="C:plasma membrane"/>
    <property type="evidence" value="ECO:0007669"/>
    <property type="project" value="UniProtKB-SubCell"/>
</dbReference>
<name>A0A0G1ZJ38_9BACT</name>
<evidence type="ECO:0000256" key="6">
    <source>
        <dbReference type="ARBA" id="ARBA00022989"/>
    </source>
</evidence>
<feature type="transmembrane region" description="Helical" evidence="8">
    <location>
        <begin position="384"/>
        <end position="405"/>
    </location>
</feature>
<sequence>MIKVNSLANAKAFIILGIMFVLMVTSIANDSATMDELAHIPASFGYVTEFDYRLNPEHPPLLKVLSGIFGELGARPYFPTSTAAWRDYVNGQWDQGRIFLYESGNNADRIIFWSRIPTILLTLLFGWLVFRETKERFGKTAALIALTLFAFSPTILAHSRYVTTDIAAAFGFFIGIVAFVRFLESPTKKNLLIAGFAFGIAQLLKFSLVLLIPIYGLLLIAWIFAAPNLHFRERVWVFARRAASSITIGLIGLGIIWLFYIPFVWNYPQARQYADAKFNLSSYGFRPAVDINLQLIENTYTRPIGQYVLGILMVNQRAAGGNTTYYLGEVSAAGSRSYFPLLYLLKEPIALHILTAVAAFFALKKIWTSARGSRMKEMLRRARFWIWQHFFEFSALLFLAFYWGVSIQSPLNIGVRHVLPT</sequence>
<feature type="domain" description="Glycosyltransferase RgtA/B/C/D-like" evidence="9">
    <location>
        <begin position="115"/>
        <end position="221"/>
    </location>
</feature>
<proteinExistence type="predicted"/>
<dbReference type="InterPro" id="IPR050297">
    <property type="entry name" value="LipidA_mod_glycosyltrf_83"/>
</dbReference>
<feature type="transmembrane region" description="Helical" evidence="8">
    <location>
        <begin position="110"/>
        <end position="130"/>
    </location>
</feature>
<evidence type="ECO:0000256" key="5">
    <source>
        <dbReference type="ARBA" id="ARBA00022692"/>
    </source>
</evidence>